<dbReference type="HOGENOM" id="CLU_044146_0_1_12"/>
<name>G8QS31_SPHPG</name>
<sequence length="268" mass="29121">MPYTVLALDLDGTLTDSQKNITTASKQAIHAAIDKGVTIVLASGRPLLGVEPIARQLDLFRLGGYMLAYNGAKIVSCKTGETVWEKDVELEQIYQAIDFAREHHLAFLCYDSEGVITDCPDDPYVKKEAFNNSIPIKYIKNMKEAVLTPQSKVMIVGKPELLAPAQAALQILLKDKALASFSEPCFMEITAPNVHKAGSLEVLLSLLGKTRSDLMVIGDGLNDIPMFDLAGLAVAMENSLPETKLHAHVHTASNDQDGVALAIKTYIL</sequence>
<dbReference type="eggNOG" id="COG0561">
    <property type="taxonomic scope" value="Bacteria"/>
</dbReference>
<dbReference type="GO" id="GO:0005829">
    <property type="term" value="C:cytosol"/>
    <property type="evidence" value="ECO:0007669"/>
    <property type="project" value="TreeGrafter"/>
</dbReference>
<dbReference type="SFLD" id="SFLDS00003">
    <property type="entry name" value="Haloacid_Dehalogenase"/>
    <property type="match status" value="1"/>
</dbReference>
<keyword evidence="1" id="KW-0378">Hydrolase</keyword>
<reference evidence="1 2" key="1">
    <citation type="submission" date="2011-11" db="EMBL/GenBank/DDBJ databases">
        <title>Complete sequence of Spirochaeta sp. grapes.</title>
        <authorList>
            <consortium name="US DOE Joint Genome Institute"/>
            <person name="Lucas S."/>
            <person name="Han J."/>
            <person name="Lapidus A."/>
            <person name="Cheng J.-F."/>
            <person name="Goodwin L."/>
            <person name="Pitluck S."/>
            <person name="Peters L."/>
            <person name="Ovchinnikova G."/>
            <person name="Munk A.C."/>
            <person name="Detter J.C."/>
            <person name="Han C."/>
            <person name="Tapia R."/>
            <person name="Land M."/>
            <person name="Hauser L."/>
            <person name="Kyrpides N."/>
            <person name="Ivanova N."/>
            <person name="Pagani I."/>
            <person name="Ritalahtilisa K."/>
            <person name="Loeffler F."/>
            <person name="Woyke T."/>
        </authorList>
    </citation>
    <scope>NUCLEOTIDE SEQUENCE [LARGE SCALE GENOMIC DNA]</scope>
    <source>
        <strain evidence="2">ATCC BAA-1885 / DSM 22778 / Grapes</strain>
    </source>
</reference>
<dbReference type="Proteomes" id="UP000005632">
    <property type="component" value="Chromosome"/>
</dbReference>
<keyword evidence="2" id="KW-1185">Reference proteome</keyword>
<dbReference type="KEGG" id="sgp:SpiGrapes_1068"/>
<dbReference type="Gene3D" id="3.40.50.1000">
    <property type="entry name" value="HAD superfamily/HAD-like"/>
    <property type="match status" value="1"/>
</dbReference>
<dbReference type="InterPro" id="IPR036412">
    <property type="entry name" value="HAD-like_sf"/>
</dbReference>
<dbReference type="Pfam" id="PF08282">
    <property type="entry name" value="Hydrolase_3"/>
    <property type="match status" value="1"/>
</dbReference>
<evidence type="ECO:0000313" key="1">
    <source>
        <dbReference type="EMBL" id="AEV28892.1"/>
    </source>
</evidence>
<dbReference type="GO" id="GO:0016791">
    <property type="term" value="F:phosphatase activity"/>
    <property type="evidence" value="ECO:0007669"/>
    <property type="project" value="UniProtKB-ARBA"/>
</dbReference>
<dbReference type="GO" id="GO:0000287">
    <property type="term" value="F:magnesium ion binding"/>
    <property type="evidence" value="ECO:0007669"/>
    <property type="project" value="TreeGrafter"/>
</dbReference>
<accession>G8QS31</accession>
<dbReference type="Gene3D" id="3.30.1240.10">
    <property type="match status" value="1"/>
</dbReference>
<dbReference type="PANTHER" id="PTHR10000:SF8">
    <property type="entry name" value="HAD SUPERFAMILY HYDROLASE-LIKE, TYPE 3"/>
    <property type="match status" value="1"/>
</dbReference>
<dbReference type="AlphaFoldDB" id="G8QS31"/>
<dbReference type="STRING" id="158190.SpiGrapes_1068"/>
<dbReference type="InterPro" id="IPR000150">
    <property type="entry name" value="Cof"/>
</dbReference>
<dbReference type="PANTHER" id="PTHR10000">
    <property type="entry name" value="PHOSPHOSERINE PHOSPHATASE"/>
    <property type="match status" value="1"/>
</dbReference>
<evidence type="ECO:0000313" key="2">
    <source>
        <dbReference type="Proteomes" id="UP000005632"/>
    </source>
</evidence>
<dbReference type="EMBL" id="CP003155">
    <property type="protein sequence ID" value="AEV28892.1"/>
    <property type="molecule type" value="Genomic_DNA"/>
</dbReference>
<dbReference type="SUPFAM" id="SSF56784">
    <property type="entry name" value="HAD-like"/>
    <property type="match status" value="1"/>
</dbReference>
<dbReference type="InterPro" id="IPR006379">
    <property type="entry name" value="HAD-SF_hydro_IIB"/>
</dbReference>
<dbReference type="CDD" id="cd07516">
    <property type="entry name" value="HAD_Pase"/>
    <property type="match status" value="1"/>
</dbReference>
<dbReference type="RefSeq" id="WP_014269741.1">
    <property type="nucleotide sequence ID" value="NC_016633.1"/>
</dbReference>
<dbReference type="InterPro" id="IPR023214">
    <property type="entry name" value="HAD_sf"/>
</dbReference>
<gene>
    <name evidence="1" type="ordered locus">SpiGrapes_1068</name>
</gene>
<organism evidence="1 2">
    <name type="scientific">Sphaerochaeta pleomorpha (strain ATCC BAA-1885 / DSM 22778 / Grapes)</name>
    <dbReference type="NCBI Taxonomy" id="158190"/>
    <lineage>
        <taxon>Bacteria</taxon>
        <taxon>Pseudomonadati</taxon>
        <taxon>Spirochaetota</taxon>
        <taxon>Spirochaetia</taxon>
        <taxon>Spirochaetales</taxon>
        <taxon>Sphaerochaetaceae</taxon>
        <taxon>Sphaerochaeta</taxon>
    </lineage>
</organism>
<proteinExistence type="predicted"/>
<dbReference type="NCBIfam" id="TIGR01484">
    <property type="entry name" value="HAD-SF-IIB"/>
    <property type="match status" value="1"/>
</dbReference>
<protein>
    <submittedName>
        <fullName evidence="1">HAD-superfamily hydrolase, subfamily IIB</fullName>
    </submittedName>
</protein>
<dbReference type="NCBIfam" id="TIGR00099">
    <property type="entry name" value="Cof-subfamily"/>
    <property type="match status" value="1"/>
</dbReference>
<dbReference type="OrthoDB" id="9781413at2"/>
<dbReference type="SFLD" id="SFLDG01140">
    <property type="entry name" value="C2.B:_Phosphomannomutase_and_P"/>
    <property type="match status" value="1"/>
</dbReference>